<gene>
    <name evidence="2" type="ORF">ZHAS_00003466</name>
</gene>
<dbReference type="EnsemblMetazoa" id="ASIC003466-RA">
    <property type="protein sequence ID" value="ASIC003466-PA"/>
    <property type="gene ID" value="ASIC003466"/>
</dbReference>
<feature type="region of interest" description="Disordered" evidence="1">
    <location>
        <begin position="77"/>
        <end position="103"/>
    </location>
</feature>
<accession>A0A084VEE7</accession>
<dbReference type="Proteomes" id="UP000030765">
    <property type="component" value="Unassembled WGS sequence"/>
</dbReference>
<evidence type="ECO:0000256" key="1">
    <source>
        <dbReference type="SAM" id="MobiDB-lite"/>
    </source>
</evidence>
<reference evidence="3" key="2">
    <citation type="submission" date="2020-05" db="UniProtKB">
        <authorList>
            <consortium name="EnsemblMetazoa"/>
        </authorList>
    </citation>
    <scope>IDENTIFICATION</scope>
</reference>
<keyword evidence="4" id="KW-1185">Reference proteome</keyword>
<dbReference type="EMBL" id="KE524777">
    <property type="protein sequence ID" value="KFB36341.1"/>
    <property type="molecule type" value="Genomic_DNA"/>
</dbReference>
<evidence type="ECO:0000313" key="4">
    <source>
        <dbReference type="Proteomes" id="UP000030765"/>
    </source>
</evidence>
<evidence type="ECO:0000313" key="3">
    <source>
        <dbReference type="EnsemblMetazoa" id="ASIC003466-PA"/>
    </source>
</evidence>
<dbReference type="VEuPathDB" id="VectorBase:ASIC003466"/>
<proteinExistence type="predicted"/>
<name>A0A084VEE7_ANOSI</name>
<sequence length="127" mass="14141">MHVSVLAFVPGVWVIGLRWEIRTVTDRSAGLWVVSRSDVTRVNTPRRKTERPILTQIHCQRALVLVEKRPTGFHRSAGCVSRKNSQRSGLSRSSERIFHPAGQQEPSRSLAAIIVFPRSLCTAGTAV</sequence>
<protein>
    <submittedName>
        <fullName evidence="2 3">Electron transfer flavoprotein subunit alpha</fullName>
    </submittedName>
</protein>
<dbReference type="EMBL" id="ATLV01012272">
    <property type="status" value="NOT_ANNOTATED_CDS"/>
    <property type="molecule type" value="Genomic_DNA"/>
</dbReference>
<organism evidence="2">
    <name type="scientific">Anopheles sinensis</name>
    <name type="common">Mosquito</name>
    <dbReference type="NCBI Taxonomy" id="74873"/>
    <lineage>
        <taxon>Eukaryota</taxon>
        <taxon>Metazoa</taxon>
        <taxon>Ecdysozoa</taxon>
        <taxon>Arthropoda</taxon>
        <taxon>Hexapoda</taxon>
        <taxon>Insecta</taxon>
        <taxon>Pterygota</taxon>
        <taxon>Neoptera</taxon>
        <taxon>Endopterygota</taxon>
        <taxon>Diptera</taxon>
        <taxon>Nematocera</taxon>
        <taxon>Culicoidea</taxon>
        <taxon>Culicidae</taxon>
        <taxon>Anophelinae</taxon>
        <taxon>Anopheles</taxon>
    </lineage>
</organism>
<dbReference type="AlphaFoldDB" id="A0A084VEE7"/>
<reference evidence="2 4" key="1">
    <citation type="journal article" date="2014" name="BMC Genomics">
        <title>Genome sequence of Anopheles sinensis provides insight into genetics basis of mosquito competence for malaria parasites.</title>
        <authorList>
            <person name="Zhou D."/>
            <person name="Zhang D."/>
            <person name="Ding G."/>
            <person name="Shi L."/>
            <person name="Hou Q."/>
            <person name="Ye Y."/>
            <person name="Xu Y."/>
            <person name="Zhou H."/>
            <person name="Xiong C."/>
            <person name="Li S."/>
            <person name="Yu J."/>
            <person name="Hong S."/>
            <person name="Yu X."/>
            <person name="Zou P."/>
            <person name="Chen C."/>
            <person name="Chang X."/>
            <person name="Wang W."/>
            <person name="Lv Y."/>
            <person name="Sun Y."/>
            <person name="Ma L."/>
            <person name="Shen B."/>
            <person name="Zhu C."/>
        </authorList>
    </citation>
    <scope>NUCLEOTIDE SEQUENCE [LARGE SCALE GENOMIC DNA]</scope>
</reference>
<feature type="compositionally biased region" description="Polar residues" evidence="1">
    <location>
        <begin position="82"/>
        <end position="92"/>
    </location>
</feature>
<evidence type="ECO:0000313" key="2">
    <source>
        <dbReference type="EMBL" id="KFB36341.1"/>
    </source>
</evidence>